<feature type="region of interest" description="Disordered" evidence="1">
    <location>
        <begin position="389"/>
        <end position="441"/>
    </location>
</feature>
<dbReference type="PANTHER" id="PTHR33371:SF4">
    <property type="entry name" value="INTERMEMBRANE PHOSPHOLIPID TRANSPORT SYSTEM BINDING PROTEIN MLAD"/>
    <property type="match status" value="1"/>
</dbReference>
<dbReference type="Pfam" id="PF11887">
    <property type="entry name" value="Mce4_CUP1"/>
    <property type="match status" value="1"/>
</dbReference>
<evidence type="ECO:0000259" key="3">
    <source>
        <dbReference type="Pfam" id="PF11887"/>
    </source>
</evidence>
<dbReference type="InterPro" id="IPR003399">
    <property type="entry name" value="Mce/MlaD"/>
</dbReference>
<protein>
    <submittedName>
        <fullName evidence="4">Mammalian cell entry protein</fullName>
    </submittedName>
</protein>
<sequence length="441" mass="45714">MLATVLVLIGAGGGVTLWRVTGPAPIRVVAHFENSNGIFVGDDVMVLGVPVGRIEKIEPQPDNARITFTVDGGVDIPADASAVIISPTIVSARALALTPAYTSGPRMGDGAVIPRERTAVPVEYDDLRNQLEKLTEALQPTEPGGLSTLGRFVDTAADNLRGQGAEIRQALIQVSQAFSILGDHSGDVFGSVKNLNTLVGALQGSTDLMRQLNNSLAAVTGLLADDPAAIAAALTDLNDVLTDAQEFVAQNVEAIGTTTDKAASVAQALGESLDDLKQSLHIAPTAFSNFVNIYEPANASLTGALAAGNFANPIQFICAAVQATSRLNSEQAAKLCVQYLAPIVKNRQYNFPPIGMSPFVGAMARPNEVTFSEDWLRDQTEAGRVRNFFEGPLPAAPPPPTDQPPAALPAEAPVAPGPGSATPTDPADGLHGLMVPPGGGA</sequence>
<feature type="compositionally biased region" description="Pro residues" evidence="1">
    <location>
        <begin position="394"/>
        <end position="407"/>
    </location>
</feature>
<feature type="compositionally biased region" description="Low complexity" evidence="1">
    <location>
        <begin position="408"/>
        <end position="421"/>
    </location>
</feature>
<dbReference type="InterPro" id="IPR052336">
    <property type="entry name" value="MlaD_Phospholipid_Transporter"/>
</dbReference>
<dbReference type="NCBIfam" id="TIGR00996">
    <property type="entry name" value="Mtu_fam_mce"/>
    <property type="match status" value="1"/>
</dbReference>
<name>A0A5N5UQT7_MYCPH</name>
<evidence type="ECO:0000313" key="5">
    <source>
        <dbReference type="Proteomes" id="UP000325690"/>
    </source>
</evidence>
<feature type="domain" description="Mce/MlaD" evidence="2">
    <location>
        <begin position="26"/>
        <end position="99"/>
    </location>
</feature>
<keyword evidence="5" id="KW-1185">Reference proteome</keyword>
<gene>
    <name evidence="4" type="ORF">MPHL21000_22335</name>
</gene>
<organism evidence="4 5">
    <name type="scientific">Mycolicibacterium phlei DSM 43239 = CCUG 21000</name>
    <dbReference type="NCBI Taxonomy" id="1226750"/>
    <lineage>
        <taxon>Bacteria</taxon>
        <taxon>Bacillati</taxon>
        <taxon>Actinomycetota</taxon>
        <taxon>Actinomycetes</taxon>
        <taxon>Mycobacteriales</taxon>
        <taxon>Mycobacteriaceae</taxon>
        <taxon>Mycolicibacterium</taxon>
    </lineage>
</organism>
<comment type="caution">
    <text evidence="4">The sequence shown here is derived from an EMBL/GenBank/DDBJ whole genome shotgun (WGS) entry which is preliminary data.</text>
</comment>
<evidence type="ECO:0000256" key="1">
    <source>
        <dbReference type="SAM" id="MobiDB-lite"/>
    </source>
</evidence>
<dbReference type="InterPro" id="IPR005693">
    <property type="entry name" value="Mce"/>
</dbReference>
<accession>A0A5N5UQT7</accession>
<dbReference type="EMBL" id="ANBP01000053">
    <property type="protein sequence ID" value="KAB7751923.1"/>
    <property type="molecule type" value="Genomic_DNA"/>
</dbReference>
<dbReference type="Pfam" id="PF02470">
    <property type="entry name" value="MlaD"/>
    <property type="match status" value="1"/>
</dbReference>
<dbReference type="Proteomes" id="UP000325690">
    <property type="component" value="Unassembled WGS sequence"/>
</dbReference>
<reference evidence="4 5" key="1">
    <citation type="submission" date="2012-10" db="EMBL/GenBank/DDBJ databases">
        <title>The draft sequence of the Mycobacterium pheli genome.</title>
        <authorList>
            <person name="Pettersson B.M.F."/>
            <person name="Das S."/>
            <person name="Dasgupta S."/>
            <person name="Bhattacharya A."/>
            <person name="Kirsebom L.A."/>
        </authorList>
    </citation>
    <scope>NUCLEOTIDE SEQUENCE [LARGE SCALE GENOMIC DNA]</scope>
    <source>
        <strain evidence="4 5">CCUG 21000</strain>
    </source>
</reference>
<dbReference type="PANTHER" id="PTHR33371">
    <property type="entry name" value="INTERMEMBRANE PHOSPHOLIPID TRANSPORT SYSTEM BINDING PROTEIN MLAD-RELATED"/>
    <property type="match status" value="1"/>
</dbReference>
<evidence type="ECO:0000259" key="2">
    <source>
        <dbReference type="Pfam" id="PF02470"/>
    </source>
</evidence>
<proteinExistence type="predicted"/>
<dbReference type="AlphaFoldDB" id="A0A5N5UQT7"/>
<evidence type="ECO:0000313" key="4">
    <source>
        <dbReference type="EMBL" id="KAB7751923.1"/>
    </source>
</evidence>
<feature type="domain" description="Mammalian cell entry C-terminal" evidence="3">
    <location>
        <begin position="105"/>
        <end position="271"/>
    </location>
</feature>
<dbReference type="GO" id="GO:0005576">
    <property type="term" value="C:extracellular region"/>
    <property type="evidence" value="ECO:0007669"/>
    <property type="project" value="TreeGrafter"/>
</dbReference>
<dbReference type="InterPro" id="IPR024516">
    <property type="entry name" value="Mce_C"/>
</dbReference>